<dbReference type="RefSeq" id="WP_341408766.1">
    <property type="nucleotide sequence ID" value="NZ_JBBUTH010000001.1"/>
</dbReference>
<dbReference type="Gene3D" id="1.10.760.10">
    <property type="entry name" value="Cytochrome c-like domain"/>
    <property type="match status" value="2"/>
</dbReference>
<sequence>MNRWIRRGLMTATVLGMLAGATVITGLQMADERMNRRVDIAPYDLAVPTGADALARGRYLYASRGCVDCHGADGAGRSLVNQGALHIKGPNITPGPGGVVGAYRAADWERALRHGVRPDGKPLRVMPSQDYAGLTDGDLGALVAYLRALPPVAGTGAIVQLPLPARVLYGFGQIPDAAALIDHSRPPATPVPEAVSVEHGRYVAGMCIGCHGPQLAGGRIPGAPPDWPAAPDLRQVAGGVMATRYTDAQRLQRMFRSGQRDDGSAIQVMPFEALKHLSDVDTAALQLYLASLKTGPAAGQARADTPVSRRPG</sequence>
<dbReference type="PANTHER" id="PTHR35008:SF8">
    <property type="entry name" value="ALCOHOL DEHYDROGENASE CYTOCHROME C SUBUNIT"/>
    <property type="match status" value="1"/>
</dbReference>
<evidence type="ECO:0000259" key="5">
    <source>
        <dbReference type="PROSITE" id="PS51007"/>
    </source>
</evidence>
<dbReference type="PANTHER" id="PTHR35008">
    <property type="entry name" value="BLL4482 PROTEIN-RELATED"/>
    <property type="match status" value="1"/>
</dbReference>
<feature type="domain" description="Cytochrome c" evidence="5">
    <location>
        <begin position="195"/>
        <end position="293"/>
    </location>
</feature>
<keyword evidence="3 4" id="KW-0408">Iron</keyword>
<name>A0ABU9CB42_9BURK</name>
<evidence type="ECO:0000256" key="1">
    <source>
        <dbReference type="ARBA" id="ARBA00022617"/>
    </source>
</evidence>
<accession>A0ABU9CB42</accession>
<dbReference type="InterPro" id="IPR009056">
    <property type="entry name" value="Cyt_c-like_dom"/>
</dbReference>
<evidence type="ECO:0000313" key="7">
    <source>
        <dbReference type="Proteomes" id="UP001365405"/>
    </source>
</evidence>
<dbReference type="InterPro" id="IPR036909">
    <property type="entry name" value="Cyt_c-like_dom_sf"/>
</dbReference>
<dbReference type="PROSITE" id="PS51007">
    <property type="entry name" value="CYTC"/>
    <property type="match status" value="2"/>
</dbReference>
<evidence type="ECO:0000256" key="2">
    <source>
        <dbReference type="ARBA" id="ARBA00022723"/>
    </source>
</evidence>
<comment type="caution">
    <text evidence="6">The sequence shown here is derived from an EMBL/GenBank/DDBJ whole genome shotgun (WGS) entry which is preliminary data.</text>
</comment>
<evidence type="ECO:0000256" key="4">
    <source>
        <dbReference type="PROSITE-ProRule" id="PRU00433"/>
    </source>
</evidence>
<feature type="domain" description="Cytochrome c" evidence="5">
    <location>
        <begin position="52"/>
        <end position="150"/>
    </location>
</feature>
<dbReference type="EMBL" id="JBBUTH010000001">
    <property type="protein sequence ID" value="MEK8049093.1"/>
    <property type="molecule type" value="Genomic_DNA"/>
</dbReference>
<keyword evidence="7" id="KW-1185">Reference proteome</keyword>
<keyword evidence="2 4" id="KW-0479">Metal-binding</keyword>
<dbReference type="InterPro" id="IPR051459">
    <property type="entry name" value="Cytochrome_c-type_DH"/>
</dbReference>
<dbReference type="Proteomes" id="UP001365405">
    <property type="component" value="Unassembled WGS sequence"/>
</dbReference>
<gene>
    <name evidence="6" type="ORF">AACH10_02470</name>
</gene>
<dbReference type="SUPFAM" id="SSF46626">
    <property type="entry name" value="Cytochrome c"/>
    <property type="match status" value="2"/>
</dbReference>
<dbReference type="Pfam" id="PF13442">
    <property type="entry name" value="Cytochrome_CBB3"/>
    <property type="match status" value="1"/>
</dbReference>
<organism evidence="6 7">
    <name type="scientific">Pseudaquabacterium inlustre</name>
    <dbReference type="NCBI Taxonomy" id="2984192"/>
    <lineage>
        <taxon>Bacteria</taxon>
        <taxon>Pseudomonadati</taxon>
        <taxon>Pseudomonadota</taxon>
        <taxon>Betaproteobacteria</taxon>
        <taxon>Burkholderiales</taxon>
        <taxon>Sphaerotilaceae</taxon>
        <taxon>Pseudaquabacterium</taxon>
    </lineage>
</organism>
<protein>
    <submittedName>
        <fullName evidence="6">Cytochrome c</fullName>
    </submittedName>
</protein>
<reference evidence="6 7" key="1">
    <citation type="submission" date="2024-04" db="EMBL/GenBank/DDBJ databases">
        <title>Novel species of the genus Ideonella isolated from streams.</title>
        <authorList>
            <person name="Lu H."/>
        </authorList>
    </citation>
    <scope>NUCLEOTIDE SEQUENCE [LARGE SCALE GENOMIC DNA]</scope>
    <source>
        <strain evidence="6 7">DXS22W</strain>
    </source>
</reference>
<proteinExistence type="predicted"/>
<keyword evidence="1 4" id="KW-0349">Heme</keyword>
<evidence type="ECO:0000313" key="6">
    <source>
        <dbReference type="EMBL" id="MEK8049093.1"/>
    </source>
</evidence>
<dbReference type="Pfam" id="PF00034">
    <property type="entry name" value="Cytochrom_C"/>
    <property type="match status" value="1"/>
</dbReference>
<evidence type="ECO:0000256" key="3">
    <source>
        <dbReference type="ARBA" id="ARBA00023004"/>
    </source>
</evidence>